<feature type="chain" id="PRO_5038960756" evidence="1">
    <location>
        <begin position="23"/>
        <end position="302"/>
    </location>
</feature>
<reference evidence="2 3" key="1">
    <citation type="submission" date="2018-09" db="EMBL/GenBank/DDBJ databases">
        <title>Cohnella cavernae sp. nov., isolated from a karst cave.</title>
        <authorList>
            <person name="Zhu H."/>
        </authorList>
    </citation>
    <scope>NUCLEOTIDE SEQUENCE [LARGE SCALE GENOMIC DNA]</scope>
    <source>
        <strain evidence="2 3">K2E09-144</strain>
    </source>
</reference>
<protein>
    <submittedName>
        <fullName evidence="2">Uncharacterized protein</fullName>
    </submittedName>
</protein>
<keyword evidence="1" id="KW-0732">Signal</keyword>
<sequence>MKTNNKWVVVSLCFGIVFSSFSGITFGSDKKEVSLDINQPSKQLAVPPDTAKPADTTIEIKGDSPDNFEPLFSGSLEQLGGNSAIDPYSIDADQLEKFLNEGYGLEDIFRADEIGNQVGIDPEEVLHAKTDGADWEDVQSKLLDEKQSRLEQELRKQFSSEYNALRSFKLTEEEKSLLLLAKQENRELNITDVARAYQQQGKKAISDAINQVKTQDTAPEINVLPDQEAESQEGLTKDSLGKKQVISDKENSVEVNDLPPLLVEKLKAFAEANQIPLEELLQQYKDEKNRQSAAVKMTTEVR</sequence>
<dbReference type="Proteomes" id="UP000266340">
    <property type="component" value="Unassembled WGS sequence"/>
</dbReference>
<dbReference type="OrthoDB" id="1681764at2"/>
<dbReference type="EMBL" id="QXJM01000029">
    <property type="protein sequence ID" value="RIE03936.1"/>
    <property type="molecule type" value="Genomic_DNA"/>
</dbReference>
<evidence type="ECO:0000256" key="1">
    <source>
        <dbReference type="SAM" id="SignalP"/>
    </source>
</evidence>
<accession>A0A398CKU8</accession>
<keyword evidence="3" id="KW-1185">Reference proteome</keyword>
<feature type="signal peptide" evidence="1">
    <location>
        <begin position="1"/>
        <end position="22"/>
    </location>
</feature>
<evidence type="ECO:0000313" key="3">
    <source>
        <dbReference type="Proteomes" id="UP000266340"/>
    </source>
</evidence>
<comment type="caution">
    <text evidence="2">The sequence shown here is derived from an EMBL/GenBank/DDBJ whole genome shotgun (WGS) entry which is preliminary data.</text>
</comment>
<name>A0A398CKU8_9BACL</name>
<proteinExistence type="predicted"/>
<dbReference type="RefSeq" id="WP_119148613.1">
    <property type="nucleotide sequence ID" value="NZ_JBHSOV010000006.1"/>
</dbReference>
<organism evidence="2 3">
    <name type="scientific">Cohnella faecalis</name>
    <dbReference type="NCBI Taxonomy" id="2315694"/>
    <lineage>
        <taxon>Bacteria</taxon>
        <taxon>Bacillati</taxon>
        <taxon>Bacillota</taxon>
        <taxon>Bacilli</taxon>
        <taxon>Bacillales</taxon>
        <taxon>Paenibacillaceae</taxon>
        <taxon>Cohnella</taxon>
    </lineage>
</organism>
<gene>
    <name evidence="2" type="ORF">D3H35_08200</name>
</gene>
<dbReference type="AlphaFoldDB" id="A0A398CKU8"/>
<evidence type="ECO:0000313" key="2">
    <source>
        <dbReference type="EMBL" id="RIE03936.1"/>
    </source>
</evidence>